<evidence type="ECO:0000256" key="5">
    <source>
        <dbReference type="RuleBase" id="RU000499"/>
    </source>
</evidence>
<name>A0A963YQ78_9PROT</name>
<dbReference type="GO" id="GO:0004601">
    <property type="term" value="F:peroxidase activity"/>
    <property type="evidence" value="ECO:0007669"/>
    <property type="project" value="UniProtKB-KW"/>
</dbReference>
<dbReference type="PRINTS" id="PR01011">
    <property type="entry name" value="GLUTPROXDASE"/>
</dbReference>
<keyword evidence="7" id="KW-1185">Reference proteome</keyword>
<reference evidence="6" key="1">
    <citation type="journal article" date="2021" name="Microorganisms">
        <title>Acidisoma silvae sp. nov. and Acidisomacellulosilytica sp. nov., Two Acidophilic Bacteria Isolated from Decaying Wood, Hydrolyzing Cellulose and Producing Poly-3-hydroxybutyrate.</title>
        <authorList>
            <person name="Mieszkin S."/>
            <person name="Pouder E."/>
            <person name="Uroz S."/>
            <person name="Simon-Colin C."/>
            <person name="Alain K."/>
        </authorList>
    </citation>
    <scope>NUCLEOTIDE SEQUENCE</scope>
    <source>
        <strain evidence="6">HW T2.11</strain>
    </source>
</reference>
<proteinExistence type="inferred from homology"/>
<gene>
    <name evidence="6" type="ORF">ASILVAE211_03875</name>
</gene>
<accession>A0A963YQ78</accession>
<dbReference type="Proteomes" id="UP000708298">
    <property type="component" value="Unassembled WGS sequence"/>
</dbReference>
<comment type="similarity">
    <text evidence="1 5">Belongs to the glutathione peroxidase family.</text>
</comment>
<dbReference type="CDD" id="cd00340">
    <property type="entry name" value="GSH_Peroxidase"/>
    <property type="match status" value="1"/>
</dbReference>
<organism evidence="6 7">
    <name type="scientific">Acidisoma silvae</name>
    <dbReference type="NCBI Taxonomy" id="2802396"/>
    <lineage>
        <taxon>Bacteria</taxon>
        <taxon>Pseudomonadati</taxon>
        <taxon>Pseudomonadota</taxon>
        <taxon>Alphaproteobacteria</taxon>
        <taxon>Acetobacterales</taxon>
        <taxon>Acidocellaceae</taxon>
        <taxon>Acidisoma</taxon>
    </lineage>
</organism>
<keyword evidence="3 5" id="KW-0560">Oxidoreductase</keyword>
<dbReference type="PIRSF" id="PIRSF000303">
    <property type="entry name" value="Glutathion_perox"/>
    <property type="match status" value="1"/>
</dbReference>
<dbReference type="PANTHER" id="PTHR11592:SF78">
    <property type="entry name" value="GLUTATHIONE PEROXIDASE"/>
    <property type="match status" value="1"/>
</dbReference>
<dbReference type="PROSITE" id="PS00460">
    <property type="entry name" value="GLUTATHIONE_PEROXID_1"/>
    <property type="match status" value="1"/>
</dbReference>
<dbReference type="GO" id="GO:0034599">
    <property type="term" value="P:cellular response to oxidative stress"/>
    <property type="evidence" value="ECO:0007669"/>
    <property type="project" value="TreeGrafter"/>
</dbReference>
<comment type="caution">
    <text evidence="6">The sequence shown here is derived from an EMBL/GenBank/DDBJ whole genome shotgun (WGS) entry which is preliminary data.</text>
</comment>
<protein>
    <recommendedName>
        <fullName evidence="5">Glutathione peroxidase</fullName>
    </recommendedName>
</protein>
<evidence type="ECO:0000313" key="6">
    <source>
        <dbReference type="EMBL" id="MCB8874310.1"/>
    </source>
</evidence>
<feature type="active site" evidence="4">
    <location>
        <position position="37"/>
    </location>
</feature>
<dbReference type="InterPro" id="IPR036249">
    <property type="entry name" value="Thioredoxin-like_sf"/>
</dbReference>
<evidence type="ECO:0000313" key="7">
    <source>
        <dbReference type="Proteomes" id="UP000708298"/>
    </source>
</evidence>
<dbReference type="RefSeq" id="WP_227319953.1">
    <property type="nucleotide sequence ID" value="NZ_JAESVB010000001.1"/>
</dbReference>
<dbReference type="Pfam" id="PF00255">
    <property type="entry name" value="GSHPx"/>
    <property type="match status" value="1"/>
</dbReference>
<dbReference type="InterPro" id="IPR000889">
    <property type="entry name" value="Glutathione_peroxidase"/>
</dbReference>
<evidence type="ECO:0000256" key="2">
    <source>
        <dbReference type="ARBA" id="ARBA00022559"/>
    </source>
</evidence>
<dbReference type="PROSITE" id="PS51355">
    <property type="entry name" value="GLUTATHIONE_PEROXID_3"/>
    <property type="match status" value="1"/>
</dbReference>
<dbReference type="InterPro" id="IPR029759">
    <property type="entry name" value="GPX_AS"/>
</dbReference>
<evidence type="ECO:0000256" key="4">
    <source>
        <dbReference type="PIRSR" id="PIRSR000303-1"/>
    </source>
</evidence>
<evidence type="ECO:0000256" key="1">
    <source>
        <dbReference type="ARBA" id="ARBA00006926"/>
    </source>
</evidence>
<dbReference type="PANTHER" id="PTHR11592">
    <property type="entry name" value="GLUTATHIONE PEROXIDASE"/>
    <property type="match status" value="1"/>
</dbReference>
<dbReference type="Gene3D" id="3.40.30.10">
    <property type="entry name" value="Glutaredoxin"/>
    <property type="match status" value="1"/>
</dbReference>
<sequence>MAESVYDFSLKTLRGEDFPLGALRGRPLLIVNTASQCGFTPQYAGLQALQTAWGGQDGGLVIIGVPSNDFGNQEPGDATAIGAFCEANYGVTFAMMEKAHVKGADAHPLFRWLGGQAGFLGKPRWNFYKYLTKRDGSLAEWFSSKTAPESPKLQSAIKAVV</sequence>
<dbReference type="EMBL" id="JAESVB010000001">
    <property type="protein sequence ID" value="MCB8874310.1"/>
    <property type="molecule type" value="Genomic_DNA"/>
</dbReference>
<keyword evidence="2 5" id="KW-0575">Peroxidase</keyword>
<dbReference type="AlphaFoldDB" id="A0A963YQ78"/>
<dbReference type="SUPFAM" id="SSF52833">
    <property type="entry name" value="Thioredoxin-like"/>
    <property type="match status" value="1"/>
</dbReference>
<evidence type="ECO:0000256" key="3">
    <source>
        <dbReference type="ARBA" id="ARBA00023002"/>
    </source>
</evidence>
<reference evidence="6" key="2">
    <citation type="submission" date="2021-01" db="EMBL/GenBank/DDBJ databases">
        <authorList>
            <person name="Mieszkin S."/>
            <person name="Pouder E."/>
            <person name="Alain K."/>
        </authorList>
    </citation>
    <scope>NUCLEOTIDE SEQUENCE</scope>
    <source>
        <strain evidence="6">HW T2.11</strain>
    </source>
</reference>